<dbReference type="SUPFAM" id="SSF81324">
    <property type="entry name" value="Voltage-gated potassium channels"/>
    <property type="match status" value="1"/>
</dbReference>
<dbReference type="SUPFAM" id="SSF51735">
    <property type="entry name" value="NAD(P)-binding Rossmann-fold domains"/>
    <property type="match status" value="1"/>
</dbReference>
<reference evidence="4 5" key="1">
    <citation type="submission" date="2024-10" db="EMBL/GenBank/DDBJ databases">
        <title>The Natural Products Discovery Center: Release of the First 8490 Sequenced Strains for Exploring Actinobacteria Biosynthetic Diversity.</title>
        <authorList>
            <person name="Kalkreuter E."/>
            <person name="Kautsar S.A."/>
            <person name="Yang D."/>
            <person name="Bader C.D."/>
            <person name="Teijaro C.N."/>
            <person name="Fluegel L."/>
            <person name="Davis C.M."/>
            <person name="Simpson J.R."/>
            <person name="Lauterbach L."/>
            <person name="Steele A.D."/>
            <person name="Gui C."/>
            <person name="Meng S."/>
            <person name="Li G."/>
            <person name="Viehrig K."/>
            <person name="Ye F."/>
            <person name="Su P."/>
            <person name="Kiefer A.F."/>
            <person name="Nichols A."/>
            <person name="Cepeda A.J."/>
            <person name="Yan W."/>
            <person name="Fan B."/>
            <person name="Jiang Y."/>
            <person name="Adhikari A."/>
            <person name="Zheng C.-J."/>
            <person name="Schuster L."/>
            <person name="Cowan T.M."/>
            <person name="Smanski M.J."/>
            <person name="Chevrette M.G."/>
            <person name="De Carvalho L.P.S."/>
            <person name="Shen B."/>
        </authorList>
    </citation>
    <scope>NUCLEOTIDE SEQUENCE [LARGE SCALE GENOMIC DNA]</scope>
    <source>
        <strain evidence="4 5">NPDC000087</strain>
    </source>
</reference>
<name>A0ABW6WQY0_9ACTN</name>
<dbReference type="GO" id="GO:0034220">
    <property type="term" value="P:monoatomic ion transmembrane transport"/>
    <property type="evidence" value="ECO:0007669"/>
    <property type="project" value="UniProtKB-KW"/>
</dbReference>
<evidence type="ECO:0000313" key="5">
    <source>
        <dbReference type="Proteomes" id="UP001602245"/>
    </source>
</evidence>
<dbReference type="PANTHER" id="PTHR43833">
    <property type="entry name" value="POTASSIUM CHANNEL PROTEIN 2-RELATED-RELATED"/>
    <property type="match status" value="1"/>
</dbReference>
<keyword evidence="2" id="KW-0472">Membrane</keyword>
<dbReference type="PROSITE" id="PS51201">
    <property type="entry name" value="RCK_N"/>
    <property type="match status" value="1"/>
</dbReference>
<keyword evidence="5" id="KW-1185">Reference proteome</keyword>
<organism evidence="4 5">
    <name type="scientific">Paractinoplanes globisporus</name>
    <dbReference type="NCBI Taxonomy" id="113565"/>
    <lineage>
        <taxon>Bacteria</taxon>
        <taxon>Bacillati</taxon>
        <taxon>Actinomycetota</taxon>
        <taxon>Actinomycetes</taxon>
        <taxon>Micromonosporales</taxon>
        <taxon>Micromonosporaceae</taxon>
        <taxon>Paractinoplanes</taxon>
    </lineage>
</organism>
<keyword evidence="4" id="KW-0406">Ion transport</keyword>
<dbReference type="EMBL" id="JBIAZU010000007">
    <property type="protein sequence ID" value="MFF5295687.1"/>
    <property type="molecule type" value="Genomic_DNA"/>
</dbReference>
<comment type="caution">
    <text evidence="4">The sequence shown here is derived from an EMBL/GenBank/DDBJ whole genome shotgun (WGS) entry which is preliminary data.</text>
</comment>
<dbReference type="RefSeq" id="WP_026205985.1">
    <property type="nucleotide sequence ID" value="NZ_JBIAZU010000007.1"/>
</dbReference>
<feature type="transmembrane region" description="Helical" evidence="2">
    <location>
        <begin position="78"/>
        <end position="103"/>
    </location>
</feature>
<keyword evidence="2" id="KW-0812">Transmembrane</keyword>
<feature type="transmembrane region" description="Helical" evidence="2">
    <location>
        <begin position="47"/>
        <end position="66"/>
    </location>
</feature>
<dbReference type="Gene3D" id="1.10.287.70">
    <property type="match status" value="1"/>
</dbReference>
<feature type="transmembrane region" description="Helical" evidence="2">
    <location>
        <begin position="15"/>
        <end position="35"/>
    </location>
</feature>
<dbReference type="InterPro" id="IPR013099">
    <property type="entry name" value="K_chnl_dom"/>
</dbReference>
<sequence length="337" mass="36279">MIHLPLVRHSPLRALGVRVAFAVALVLVTVTIIYIDRDGYRDINEDGLSLLDCFYYAVVTLSTTGYGDITPVTQDARLVNVLVITPARVLFLIILVGTTLEVLTDQYRNSLRVGRWRRKLKDHVIVCGYGTKGRAAVAALLENGYDKARIVVVENREVALRQAASTGLAAIEGNATRSSVLNEADVKNCKAVIIATDSDEASVLITLTVRQLTAGQVRIIAAVREQENAALLKQSGAHHVIVSSATAGRLLGLTTTAPPLIDVVEDLLTPGQGMALAMRSAERSEVGRNPRELTTLVVALIRRGKVLPLGGEQAVTIETGDMLVYIRVEESSVGLSV</sequence>
<gene>
    <name evidence="4" type="ORF">ACFY35_40175</name>
</gene>
<keyword evidence="4" id="KW-0407">Ion channel</keyword>
<feature type="domain" description="RCK N-terminal" evidence="3">
    <location>
        <begin position="121"/>
        <end position="242"/>
    </location>
</feature>
<evidence type="ECO:0000256" key="2">
    <source>
        <dbReference type="SAM" id="Phobius"/>
    </source>
</evidence>
<dbReference type="Gene3D" id="3.40.50.720">
    <property type="entry name" value="NAD(P)-binding Rossmann-like Domain"/>
    <property type="match status" value="1"/>
</dbReference>
<evidence type="ECO:0000259" key="3">
    <source>
        <dbReference type="PROSITE" id="PS51201"/>
    </source>
</evidence>
<evidence type="ECO:0000313" key="4">
    <source>
        <dbReference type="EMBL" id="MFF5295687.1"/>
    </source>
</evidence>
<proteinExistence type="predicted"/>
<dbReference type="Proteomes" id="UP001602245">
    <property type="component" value="Unassembled WGS sequence"/>
</dbReference>
<dbReference type="Pfam" id="PF07885">
    <property type="entry name" value="Ion_trans_2"/>
    <property type="match status" value="1"/>
</dbReference>
<keyword evidence="2" id="KW-1133">Transmembrane helix</keyword>
<dbReference type="InterPro" id="IPR036291">
    <property type="entry name" value="NAD(P)-bd_dom_sf"/>
</dbReference>
<dbReference type="Pfam" id="PF02254">
    <property type="entry name" value="TrkA_N"/>
    <property type="match status" value="1"/>
</dbReference>
<keyword evidence="4" id="KW-0813">Transport</keyword>
<comment type="subcellular location">
    <subcellularLocation>
        <location evidence="1">Cell membrane</location>
        <topology evidence="1">Multi-pass membrane protein</topology>
    </subcellularLocation>
</comment>
<dbReference type="InterPro" id="IPR050721">
    <property type="entry name" value="Trk_Ktr_HKT_K-transport"/>
</dbReference>
<evidence type="ECO:0000256" key="1">
    <source>
        <dbReference type="ARBA" id="ARBA00004651"/>
    </source>
</evidence>
<dbReference type="InterPro" id="IPR003148">
    <property type="entry name" value="RCK_N"/>
</dbReference>
<dbReference type="PANTHER" id="PTHR43833:SF9">
    <property type="entry name" value="POTASSIUM CHANNEL PROTEIN YUGO-RELATED"/>
    <property type="match status" value="1"/>
</dbReference>
<accession>A0ABW6WQY0</accession>
<protein>
    <submittedName>
        <fullName evidence="4">Potassium channel family protein</fullName>
    </submittedName>
</protein>